<evidence type="ECO:0000256" key="1">
    <source>
        <dbReference type="SAM" id="SignalP"/>
    </source>
</evidence>
<feature type="chain" id="PRO_5045112732" evidence="1">
    <location>
        <begin position="24"/>
        <end position="71"/>
    </location>
</feature>
<reference evidence="2 3" key="1">
    <citation type="submission" date="2023-12" db="EMBL/GenBank/DDBJ databases">
        <title>Blastococcus brunescens sp. nov., an actonobacterium isolated from sandstone collected in sahara desert.</title>
        <authorList>
            <person name="Gtari M."/>
            <person name="Ghodhbane F."/>
        </authorList>
    </citation>
    <scope>NUCLEOTIDE SEQUENCE [LARGE SCALE GENOMIC DNA]</scope>
    <source>
        <strain evidence="2 3">BMG 8361</strain>
    </source>
</reference>
<feature type="signal peptide" evidence="1">
    <location>
        <begin position="1"/>
        <end position="23"/>
    </location>
</feature>
<proteinExistence type="predicted"/>
<organism evidence="2 3">
    <name type="scientific">Blastococcus brunescens</name>
    <dbReference type="NCBI Taxonomy" id="1564165"/>
    <lineage>
        <taxon>Bacteria</taxon>
        <taxon>Bacillati</taxon>
        <taxon>Actinomycetota</taxon>
        <taxon>Actinomycetes</taxon>
        <taxon>Geodermatophilales</taxon>
        <taxon>Geodermatophilaceae</taxon>
        <taxon>Blastococcus</taxon>
    </lineage>
</organism>
<gene>
    <name evidence="2" type="ORF">U6N30_06150</name>
</gene>
<dbReference type="PROSITE" id="PS51257">
    <property type="entry name" value="PROKAR_LIPOPROTEIN"/>
    <property type="match status" value="1"/>
</dbReference>
<dbReference type="RefSeq" id="WP_324276567.1">
    <property type="nucleotide sequence ID" value="NZ_CP141261.1"/>
</dbReference>
<dbReference type="Proteomes" id="UP001324287">
    <property type="component" value="Chromosome"/>
</dbReference>
<accession>A0ABZ1B5W1</accession>
<evidence type="ECO:0000313" key="3">
    <source>
        <dbReference type="Proteomes" id="UP001324287"/>
    </source>
</evidence>
<name>A0ABZ1B5W1_9ACTN</name>
<keyword evidence="1" id="KW-0732">Signal</keyword>
<evidence type="ECO:0000313" key="2">
    <source>
        <dbReference type="EMBL" id="WRL65243.1"/>
    </source>
</evidence>
<dbReference type="EMBL" id="CP141261">
    <property type="protein sequence ID" value="WRL65243.1"/>
    <property type="molecule type" value="Genomic_DNA"/>
</dbReference>
<keyword evidence="3" id="KW-1185">Reference proteome</keyword>
<protein>
    <submittedName>
        <fullName evidence="2">Uncharacterized protein</fullName>
    </submittedName>
</protein>
<sequence length="71" mass="7282">MTHRSNRGLALIVALMTTLTACGGGDSGTTTGAPAEAGEPEKTELTVGVLPLADLAPSTWPSRRDCSRTRG</sequence>